<dbReference type="SUPFAM" id="SSF52743">
    <property type="entry name" value="Subtilisin-like"/>
    <property type="match status" value="1"/>
</dbReference>
<dbReference type="InterPro" id="IPR050131">
    <property type="entry name" value="Peptidase_S8_subtilisin-like"/>
</dbReference>
<dbReference type="GO" id="GO:0006508">
    <property type="term" value="P:proteolysis"/>
    <property type="evidence" value="ECO:0007669"/>
    <property type="project" value="UniProtKB-KW"/>
</dbReference>
<dbReference type="EMBL" id="PHAO01000001">
    <property type="protein sequence ID" value="PKN02887.1"/>
    <property type="molecule type" value="Genomic_DNA"/>
</dbReference>
<dbReference type="PROSITE" id="PS00136">
    <property type="entry name" value="SUBTILASE_ASP"/>
    <property type="match status" value="1"/>
</dbReference>
<comment type="caution">
    <text evidence="12">The sequence shown here is derived from an EMBL/GenBank/DDBJ whole genome shotgun (WGS) entry which is preliminary data.</text>
</comment>
<evidence type="ECO:0000313" key="12">
    <source>
        <dbReference type="EMBL" id="PKN02887.1"/>
    </source>
</evidence>
<dbReference type="InterPro" id="IPR036852">
    <property type="entry name" value="Peptidase_S8/S53_dom_sf"/>
</dbReference>
<evidence type="ECO:0000256" key="10">
    <source>
        <dbReference type="SAM" id="Phobius"/>
    </source>
</evidence>
<reference evidence="12 13" key="1">
    <citation type="journal article" date="2017" name="ISME J.">
        <title>Potential for microbial H2 and metal transformations associated with novel bacteria and archaea in deep terrestrial subsurface sediments.</title>
        <authorList>
            <person name="Hernsdorf A.W."/>
            <person name="Amano Y."/>
            <person name="Miyakawa K."/>
            <person name="Ise K."/>
            <person name="Suzuki Y."/>
            <person name="Anantharaman K."/>
            <person name="Probst A."/>
            <person name="Burstein D."/>
            <person name="Thomas B.C."/>
            <person name="Banfield J.F."/>
        </authorList>
    </citation>
    <scope>NUCLEOTIDE SEQUENCE [LARGE SCALE GENOMIC DNA]</scope>
    <source>
        <strain evidence="12">HGW-Dojkabacteria-1</strain>
    </source>
</reference>
<keyword evidence="10" id="KW-1133">Transmembrane helix</keyword>
<dbReference type="InterPro" id="IPR000209">
    <property type="entry name" value="Peptidase_S8/S53_dom"/>
</dbReference>
<dbReference type="PRINTS" id="PR00723">
    <property type="entry name" value="SUBTILISIN"/>
</dbReference>
<dbReference type="InterPro" id="IPR023828">
    <property type="entry name" value="Peptidase_S8_Ser-AS"/>
</dbReference>
<dbReference type="PROSITE" id="PS51892">
    <property type="entry name" value="SUBTILASE"/>
    <property type="match status" value="1"/>
</dbReference>
<evidence type="ECO:0000256" key="2">
    <source>
        <dbReference type="ARBA" id="ARBA00011073"/>
    </source>
</evidence>
<keyword evidence="3" id="KW-0964">Secreted</keyword>
<dbReference type="PROSITE" id="PS00138">
    <property type="entry name" value="SUBTILASE_SER"/>
    <property type="match status" value="1"/>
</dbReference>
<dbReference type="InterPro" id="IPR022398">
    <property type="entry name" value="Peptidase_S8_His-AS"/>
</dbReference>
<dbReference type="CDD" id="cd07484">
    <property type="entry name" value="Peptidases_S8_Thermitase_like"/>
    <property type="match status" value="1"/>
</dbReference>
<proteinExistence type="inferred from homology"/>
<name>A0A2N2F3Z8_9BACT</name>
<comment type="similarity">
    <text evidence="2 7 8">Belongs to the peptidase S8 family.</text>
</comment>
<comment type="subcellular location">
    <subcellularLocation>
        <location evidence="1">Secreted</location>
    </subcellularLocation>
</comment>
<keyword evidence="10" id="KW-0472">Membrane</keyword>
<dbReference type="InterPro" id="IPR034084">
    <property type="entry name" value="Thermitase-like_dom"/>
</dbReference>
<evidence type="ECO:0000256" key="6">
    <source>
        <dbReference type="ARBA" id="ARBA00022825"/>
    </source>
</evidence>
<dbReference type="AlphaFoldDB" id="A0A2N2F3Z8"/>
<feature type="transmembrane region" description="Helical" evidence="10">
    <location>
        <begin position="12"/>
        <end position="35"/>
    </location>
</feature>
<evidence type="ECO:0000313" key="13">
    <source>
        <dbReference type="Proteomes" id="UP000233417"/>
    </source>
</evidence>
<gene>
    <name evidence="12" type="ORF">CVU76_02575</name>
</gene>
<evidence type="ECO:0000256" key="4">
    <source>
        <dbReference type="ARBA" id="ARBA00022670"/>
    </source>
</evidence>
<organism evidence="12 13">
    <name type="scientific">Candidatus Dojkabacteria bacterium HGW-Dojkabacteria-1</name>
    <dbReference type="NCBI Taxonomy" id="2013761"/>
    <lineage>
        <taxon>Bacteria</taxon>
        <taxon>Candidatus Dojkabacteria</taxon>
    </lineage>
</organism>
<dbReference type="Gene3D" id="3.40.50.200">
    <property type="entry name" value="Peptidase S8/S53 domain"/>
    <property type="match status" value="1"/>
</dbReference>
<evidence type="ECO:0000256" key="8">
    <source>
        <dbReference type="RuleBase" id="RU003355"/>
    </source>
</evidence>
<dbReference type="GO" id="GO:0004252">
    <property type="term" value="F:serine-type endopeptidase activity"/>
    <property type="evidence" value="ECO:0007669"/>
    <property type="project" value="UniProtKB-UniRule"/>
</dbReference>
<keyword evidence="10" id="KW-0812">Transmembrane</keyword>
<evidence type="ECO:0000256" key="7">
    <source>
        <dbReference type="PROSITE-ProRule" id="PRU01240"/>
    </source>
</evidence>
<dbReference type="Proteomes" id="UP000233417">
    <property type="component" value="Unassembled WGS sequence"/>
</dbReference>
<feature type="active site" description="Charge relay system" evidence="7">
    <location>
        <position position="221"/>
    </location>
</feature>
<sequence>MDNCQPSSKLSKIVGIGVLSLGILLFSVITILFVANVYPGSRLFIDYDEPFLNSRYISDDIASDTFSANGTEMYQENIINEKQGVLKVDENRKVVTFQKDLTQQEKQSIESKYGVKFVSGTISGKIYVLNISEESSLDELKSEYSTVIETDIPVKIASDMIDWGVARIGADKVWNQSTGSGVKIAVIDTGVQRDHPDLRNNIIQGYDFVNDDNDATDDNGHGTHVAGIASATLNQSGTVGASYNAQIMPIKVLNNQGYGYLSDVAKGIYFAADNGVRIINMSLGSSSDSTTLRNAVTYAANKGVLLVAAAGNNSGGPCLYPAAYSSVICVVATDSKNQLASFSNMGGELSAPGVSNYSTFLGSSYRYLSGTSMASPHVAGAGAIIMSKCPTCTTSEVRNILRDTAIDLGDTGKDILFGYGLVDLVSAMNYLSPNDNPPVVEEPTEPTKPAPSKQQQPKSPESPRMIKQSIKIEEPIPNRGTKYIPNSVGDINVKFSLNPIVDNTNLQSISVLINNLEVYSTTKQSDTYVIPKEMLDHSQHWLTVTATFTDGSRSSEKMILDLTYFKTFEKVNFRDRSVLGVSFSILDWFRFF</sequence>
<feature type="region of interest" description="Disordered" evidence="9">
    <location>
        <begin position="435"/>
        <end position="468"/>
    </location>
</feature>
<evidence type="ECO:0000256" key="3">
    <source>
        <dbReference type="ARBA" id="ARBA00022525"/>
    </source>
</evidence>
<dbReference type="Pfam" id="PF00082">
    <property type="entry name" value="Peptidase_S8"/>
    <property type="match status" value="1"/>
</dbReference>
<accession>A0A2N2F3Z8</accession>
<evidence type="ECO:0000256" key="1">
    <source>
        <dbReference type="ARBA" id="ARBA00004613"/>
    </source>
</evidence>
<evidence type="ECO:0000256" key="5">
    <source>
        <dbReference type="ARBA" id="ARBA00022801"/>
    </source>
</evidence>
<keyword evidence="6 7" id="KW-0720">Serine protease</keyword>
<keyword evidence="5 7" id="KW-0378">Hydrolase</keyword>
<dbReference type="PANTHER" id="PTHR43806">
    <property type="entry name" value="PEPTIDASE S8"/>
    <property type="match status" value="1"/>
</dbReference>
<dbReference type="PROSITE" id="PS00137">
    <property type="entry name" value="SUBTILASE_HIS"/>
    <property type="match status" value="1"/>
</dbReference>
<protein>
    <recommendedName>
        <fullName evidence="11">Peptidase S8/S53 domain-containing protein</fullName>
    </recommendedName>
</protein>
<feature type="domain" description="Peptidase S8/S53" evidence="11">
    <location>
        <begin position="179"/>
        <end position="420"/>
    </location>
</feature>
<dbReference type="InterPro" id="IPR015500">
    <property type="entry name" value="Peptidase_S8_subtilisin-rel"/>
</dbReference>
<dbReference type="GO" id="GO:0005576">
    <property type="term" value="C:extracellular region"/>
    <property type="evidence" value="ECO:0007669"/>
    <property type="project" value="UniProtKB-SubCell"/>
</dbReference>
<evidence type="ECO:0000256" key="9">
    <source>
        <dbReference type="SAM" id="MobiDB-lite"/>
    </source>
</evidence>
<dbReference type="InterPro" id="IPR023827">
    <property type="entry name" value="Peptidase_S8_Asp-AS"/>
</dbReference>
<feature type="active site" description="Charge relay system" evidence="7">
    <location>
        <position position="372"/>
    </location>
</feature>
<keyword evidence="4 7" id="KW-0645">Protease</keyword>
<dbReference type="PANTHER" id="PTHR43806:SF11">
    <property type="entry name" value="CEREVISIN-RELATED"/>
    <property type="match status" value="1"/>
</dbReference>
<evidence type="ECO:0000259" key="11">
    <source>
        <dbReference type="Pfam" id="PF00082"/>
    </source>
</evidence>
<feature type="compositionally biased region" description="Low complexity" evidence="9">
    <location>
        <begin position="450"/>
        <end position="463"/>
    </location>
</feature>
<feature type="active site" description="Charge relay system" evidence="7">
    <location>
        <position position="188"/>
    </location>
</feature>